<evidence type="ECO:0000313" key="10">
    <source>
        <dbReference type="Proteomes" id="UP000263268"/>
    </source>
</evidence>
<proteinExistence type="inferred from homology"/>
<name>M7MIS4_9FLAO</name>
<evidence type="ECO:0000313" key="7">
    <source>
        <dbReference type="EMBL" id="EMQ94740.1"/>
    </source>
</evidence>
<dbReference type="RefSeq" id="WP_007649861.1">
    <property type="nucleotide sequence ID" value="NZ_ANLA01000014.1"/>
</dbReference>
<feature type="transmembrane region" description="Helical" evidence="6">
    <location>
        <begin position="142"/>
        <end position="161"/>
    </location>
</feature>
<reference evidence="8 10" key="2">
    <citation type="journal article" date="2018" name="Nat. Biotechnol.">
        <title>A standardized bacterial taxonomy based on genome phylogeny substantially revises the tree of life.</title>
        <authorList>
            <person name="Parks D.H."/>
            <person name="Chuvochina M."/>
            <person name="Waite D.W."/>
            <person name="Rinke C."/>
            <person name="Skarshewski A."/>
            <person name="Chaumeil P.A."/>
            <person name="Hugenholtz P."/>
        </authorList>
    </citation>
    <scope>NUCLEOTIDE SEQUENCE [LARGE SCALE GENOMIC DNA]</scope>
    <source>
        <strain evidence="8">UBA10227</strain>
    </source>
</reference>
<evidence type="ECO:0000256" key="6">
    <source>
        <dbReference type="SAM" id="Phobius"/>
    </source>
</evidence>
<evidence type="ECO:0000256" key="2">
    <source>
        <dbReference type="ARBA" id="ARBA00007375"/>
    </source>
</evidence>
<evidence type="ECO:0000256" key="4">
    <source>
        <dbReference type="ARBA" id="ARBA00022989"/>
    </source>
</evidence>
<dbReference type="EMBL" id="DPRK01000089">
    <property type="protein sequence ID" value="HCY81019.1"/>
    <property type="molecule type" value="Genomic_DNA"/>
</dbReference>
<feature type="transmembrane region" description="Helical" evidence="6">
    <location>
        <begin position="114"/>
        <end position="136"/>
    </location>
</feature>
<dbReference type="OrthoDB" id="1424724at2"/>
<protein>
    <submittedName>
        <fullName evidence="7">YhhN family protein</fullName>
    </submittedName>
</protein>
<feature type="transmembrane region" description="Helical" evidence="6">
    <location>
        <begin position="86"/>
        <end position="102"/>
    </location>
</feature>
<dbReference type="eggNOG" id="COG3714">
    <property type="taxonomic scope" value="Bacteria"/>
</dbReference>
<dbReference type="Proteomes" id="UP000263268">
    <property type="component" value="Unassembled WGS sequence"/>
</dbReference>
<comment type="subcellular location">
    <subcellularLocation>
        <location evidence="1">Membrane</location>
        <topology evidence="1">Multi-pass membrane protein</topology>
    </subcellularLocation>
</comment>
<keyword evidence="4 6" id="KW-1133">Transmembrane helix</keyword>
<dbReference type="GO" id="GO:0016787">
    <property type="term" value="F:hydrolase activity"/>
    <property type="evidence" value="ECO:0007669"/>
    <property type="project" value="TreeGrafter"/>
</dbReference>
<dbReference type="PATRIC" id="fig|1137281.3.peg.1812"/>
<evidence type="ECO:0000313" key="8">
    <source>
        <dbReference type="EMBL" id="HCY81019.1"/>
    </source>
</evidence>
<evidence type="ECO:0000256" key="1">
    <source>
        <dbReference type="ARBA" id="ARBA00004141"/>
    </source>
</evidence>
<keyword evidence="5 6" id="KW-0472">Membrane</keyword>
<evidence type="ECO:0000313" key="9">
    <source>
        <dbReference type="Proteomes" id="UP000012024"/>
    </source>
</evidence>
<dbReference type="GeneID" id="98641689"/>
<comment type="caution">
    <text evidence="7">The sequence shown here is derived from an EMBL/GenBank/DDBJ whole genome shotgun (WGS) entry which is preliminary data.</text>
</comment>
<accession>M7MIS4</accession>
<dbReference type="Pfam" id="PF07947">
    <property type="entry name" value="YhhN"/>
    <property type="match status" value="1"/>
</dbReference>
<feature type="transmembrane region" description="Helical" evidence="6">
    <location>
        <begin position="203"/>
        <end position="222"/>
    </location>
</feature>
<dbReference type="EMBL" id="ANLA01000014">
    <property type="protein sequence ID" value="EMQ94740.1"/>
    <property type="molecule type" value="Genomic_DNA"/>
</dbReference>
<feature type="transmembrane region" description="Helical" evidence="6">
    <location>
        <begin position="12"/>
        <end position="30"/>
    </location>
</feature>
<feature type="transmembrane region" description="Helical" evidence="6">
    <location>
        <begin position="173"/>
        <end position="191"/>
    </location>
</feature>
<evidence type="ECO:0000256" key="3">
    <source>
        <dbReference type="ARBA" id="ARBA00022692"/>
    </source>
</evidence>
<organism evidence="7 9">
    <name type="scientific">Xanthomarina gelatinilytica</name>
    <dbReference type="NCBI Taxonomy" id="1137281"/>
    <lineage>
        <taxon>Bacteria</taxon>
        <taxon>Pseudomonadati</taxon>
        <taxon>Bacteroidota</taxon>
        <taxon>Flavobacteriia</taxon>
        <taxon>Flavobacteriales</taxon>
        <taxon>Flavobacteriaceae</taxon>
        <taxon>Xanthomarina</taxon>
    </lineage>
</organism>
<dbReference type="PANTHER" id="PTHR31885:SF6">
    <property type="entry name" value="GH04784P"/>
    <property type="match status" value="1"/>
</dbReference>
<dbReference type="PANTHER" id="PTHR31885">
    <property type="entry name" value="GH04784P"/>
    <property type="match status" value="1"/>
</dbReference>
<dbReference type="Proteomes" id="UP000012024">
    <property type="component" value="Unassembled WGS sequence"/>
</dbReference>
<reference evidence="7 9" key="1">
    <citation type="submission" date="2012-12" db="EMBL/GenBank/DDBJ databases">
        <title>Genome assembly of Formosa sp. AK20.</title>
        <authorList>
            <person name="Kumar R."/>
            <person name="Khatri I."/>
            <person name="Vaidya B."/>
            <person name="Subramanian S."/>
            <person name="Pinnaka A."/>
        </authorList>
    </citation>
    <scope>NUCLEOTIDE SEQUENCE [LARGE SCALE GENOMIC DNA]</scope>
    <source>
        <strain evidence="7 9">AK20</strain>
    </source>
</reference>
<keyword evidence="9" id="KW-1185">Reference proteome</keyword>
<dbReference type="GO" id="GO:0016020">
    <property type="term" value="C:membrane"/>
    <property type="evidence" value="ECO:0007669"/>
    <property type="project" value="UniProtKB-SubCell"/>
</dbReference>
<evidence type="ECO:0000256" key="5">
    <source>
        <dbReference type="ARBA" id="ARBA00023136"/>
    </source>
</evidence>
<feature type="transmembrane region" description="Helical" evidence="6">
    <location>
        <begin position="63"/>
        <end position="80"/>
    </location>
</feature>
<keyword evidence="3 6" id="KW-0812">Transmembrane</keyword>
<gene>
    <name evidence="7" type="ORF">D778_00380</name>
    <name evidence="8" type="ORF">DHV22_05120</name>
</gene>
<dbReference type="AlphaFoldDB" id="M7MIS4"/>
<comment type="similarity">
    <text evidence="2">Belongs to the TMEM86 family.</text>
</comment>
<dbReference type="InterPro" id="IPR012506">
    <property type="entry name" value="TMEM86B-like"/>
</dbReference>
<sequence>MFSLKFKNFTQFTFIYFLVLAIDILVKLYGPIEYRYFSKPFLIPLLLLYYYHNKETHNKRGQLWVFLALTSFLIGDILIINHLNQVSLAASLLFFTLGKLFFSLKFIHKEDFNVVRLIPFSILLFAYIFLLVGFVYQDLNVFFSAAIFSFFFTLVIFQFAFLRKGVYSSRSYYYVFFGVLLFLVSESIMAIKTFKQNIPYQDFLVMLAYGSSIYLITMGIVFEKDAVGDNEKMT</sequence>